<dbReference type="FunFam" id="3.30.565.10:FF:000010">
    <property type="entry name" value="Sensor histidine kinase RcsC"/>
    <property type="match status" value="1"/>
</dbReference>
<evidence type="ECO:0000256" key="13">
    <source>
        <dbReference type="ARBA" id="ARBA00058004"/>
    </source>
</evidence>
<dbReference type="SMART" id="SM00388">
    <property type="entry name" value="HisKA"/>
    <property type="match status" value="1"/>
</dbReference>
<dbReference type="PANTHER" id="PTHR45339:SF5">
    <property type="entry name" value="HISTIDINE KINASE"/>
    <property type="match status" value="1"/>
</dbReference>
<dbReference type="SMART" id="SM00086">
    <property type="entry name" value="PAC"/>
    <property type="match status" value="2"/>
</dbReference>
<dbReference type="EC" id="2.7.13.3" evidence="3"/>
<evidence type="ECO:0000256" key="1">
    <source>
        <dbReference type="ARBA" id="ARBA00000085"/>
    </source>
</evidence>
<keyword evidence="7 16" id="KW-0812">Transmembrane</keyword>
<dbReference type="InterPro" id="IPR003661">
    <property type="entry name" value="HisK_dim/P_dom"/>
</dbReference>
<accession>A0A202BDP7</accession>
<dbReference type="GO" id="GO:0005886">
    <property type="term" value="C:plasma membrane"/>
    <property type="evidence" value="ECO:0007669"/>
    <property type="project" value="UniProtKB-SubCell"/>
</dbReference>
<evidence type="ECO:0000256" key="4">
    <source>
        <dbReference type="ARBA" id="ARBA00022475"/>
    </source>
</evidence>
<evidence type="ECO:0000313" key="21">
    <source>
        <dbReference type="EMBL" id="OVE49480.1"/>
    </source>
</evidence>
<comment type="subcellular location">
    <subcellularLocation>
        <location evidence="2">Cell membrane</location>
        <topology evidence="2">Multi-pass membrane protein</topology>
    </subcellularLocation>
</comment>
<evidence type="ECO:0000256" key="14">
    <source>
        <dbReference type="ARBA" id="ARBA00070152"/>
    </source>
</evidence>
<dbReference type="InterPro" id="IPR013655">
    <property type="entry name" value="PAS_fold_3"/>
</dbReference>
<reference evidence="21 22" key="1">
    <citation type="submission" date="2017-05" db="EMBL/GenBank/DDBJ databases">
        <title>Chromobacterium violaceum GHPS1 isolated from Hydrocarbon polluted soil in French Guiana display an awesome secondary metabolite arsenal and a battery of drug and heavy-metal-resistance and detoxification of xenobiotics proteins.</title>
        <authorList>
            <person name="Belbahri L."/>
        </authorList>
    </citation>
    <scope>NUCLEOTIDE SEQUENCE [LARGE SCALE GENOMIC DNA]</scope>
    <source>
        <strain evidence="21 22">GHPS1</strain>
    </source>
</reference>
<dbReference type="InterPro" id="IPR000700">
    <property type="entry name" value="PAS-assoc_C"/>
</dbReference>
<dbReference type="SUPFAM" id="SSF47226">
    <property type="entry name" value="Histidine-containing phosphotransfer domain, HPT domain"/>
    <property type="match status" value="1"/>
</dbReference>
<dbReference type="PROSITE" id="PS50112">
    <property type="entry name" value="PAS"/>
    <property type="match status" value="1"/>
</dbReference>
<dbReference type="SMART" id="SM00091">
    <property type="entry name" value="PAS"/>
    <property type="match status" value="2"/>
</dbReference>
<feature type="modified residue" description="4-aspartylphosphate" evidence="15">
    <location>
        <position position="982"/>
    </location>
</feature>
<dbReference type="Pfam" id="PF21623">
    <property type="entry name" value="HK_sensor_dom_bact"/>
    <property type="match status" value="1"/>
</dbReference>
<organism evidence="21 22">
    <name type="scientific">Chromobacterium violaceum</name>
    <dbReference type="NCBI Taxonomy" id="536"/>
    <lineage>
        <taxon>Bacteria</taxon>
        <taxon>Pseudomonadati</taxon>
        <taxon>Pseudomonadota</taxon>
        <taxon>Betaproteobacteria</taxon>
        <taxon>Neisseriales</taxon>
        <taxon>Chromobacteriaceae</taxon>
        <taxon>Chromobacterium</taxon>
    </lineage>
</organism>
<feature type="domain" description="Response regulatory" evidence="18">
    <location>
        <begin position="928"/>
        <end position="1050"/>
    </location>
</feature>
<dbReference type="SMART" id="SM00387">
    <property type="entry name" value="HATPase_c"/>
    <property type="match status" value="1"/>
</dbReference>
<dbReference type="PROSITE" id="PS50110">
    <property type="entry name" value="RESPONSE_REGULATORY"/>
    <property type="match status" value="2"/>
</dbReference>
<feature type="modified residue" description="4-aspartylphosphate" evidence="15">
    <location>
        <position position="1121"/>
    </location>
</feature>
<keyword evidence="8" id="KW-0547">Nucleotide-binding</keyword>
<dbReference type="InterPro" id="IPR004358">
    <property type="entry name" value="Sig_transdc_His_kin-like_C"/>
</dbReference>
<evidence type="ECO:0000256" key="11">
    <source>
        <dbReference type="ARBA" id="ARBA00022989"/>
    </source>
</evidence>
<dbReference type="InterPro" id="IPR005467">
    <property type="entry name" value="His_kinase_dom"/>
</dbReference>
<dbReference type="InterPro" id="IPR036641">
    <property type="entry name" value="HPT_dom_sf"/>
</dbReference>
<keyword evidence="22" id="KW-1185">Reference proteome</keyword>
<dbReference type="Pfam" id="PF00512">
    <property type="entry name" value="HisKA"/>
    <property type="match status" value="1"/>
</dbReference>
<dbReference type="SMART" id="SM00448">
    <property type="entry name" value="REC"/>
    <property type="match status" value="2"/>
</dbReference>
<evidence type="ECO:0000256" key="7">
    <source>
        <dbReference type="ARBA" id="ARBA00022692"/>
    </source>
</evidence>
<dbReference type="EMBL" id="NHOO01000004">
    <property type="protein sequence ID" value="OVE49480.1"/>
    <property type="molecule type" value="Genomic_DNA"/>
</dbReference>
<evidence type="ECO:0000259" key="18">
    <source>
        <dbReference type="PROSITE" id="PS50110"/>
    </source>
</evidence>
<evidence type="ECO:0000313" key="22">
    <source>
        <dbReference type="Proteomes" id="UP000196342"/>
    </source>
</evidence>
<evidence type="ECO:0000256" key="16">
    <source>
        <dbReference type="SAM" id="Phobius"/>
    </source>
</evidence>
<dbReference type="CDD" id="cd00082">
    <property type="entry name" value="HisKA"/>
    <property type="match status" value="1"/>
</dbReference>
<evidence type="ECO:0000256" key="12">
    <source>
        <dbReference type="ARBA" id="ARBA00023012"/>
    </source>
</evidence>
<gene>
    <name evidence="21" type="ORF">CBW21_06260</name>
</gene>
<dbReference type="Pfam" id="PF00072">
    <property type="entry name" value="Response_reg"/>
    <property type="match status" value="2"/>
</dbReference>
<dbReference type="InterPro" id="IPR035965">
    <property type="entry name" value="PAS-like_dom_sf"/>
</dbReference>
<dbReference type="InterPro" id="IPR048760">
    <property type="entry name" value="VP0354-like_sensor_dom"/>
</dbReference>
<name>A0A202BDP7_CHRVL</name>
<dbReference type="Gene3D" id="3.30.565.10">
    <property type="entry name" value="Histidine kinase-like ATPase, C-terminal domain"/>
    <property type="match status" value="1"/>
</dbReference>
<dbReference type="InterPro" id="IPR011006">
    <property type="entry name" value="CheY-like_superfamily"/>
</dbReference>
<dbReference type="CDD" id="cd17546">
    <property type="entry name" value="REC_hyHK_CKI1_RcsC-like"/>
    <property type="match status" value="2"/>
</dbReference>
<dbReference type="SUPFAM" id="SSF52172">
    <property type="entry name" value="CheY-like"/>
    <property type="match status" value="2"/>
</dbReference>
<evidence type="ECO:0000256" key="8">
    <source>
        <dbReference type="ARBA" id="ARBA00022741"/>
    </source>
</evidence>
<dbReference type="Gene3D" id="1.20.120.160">
    <property type="entry name" value="HPT domain"/>
    <property type="match status" value="1"/>
</dbReference>
<dbReference type="GO" id="GO:0000155">
    <property type="term" value="F:phosphorelay sensor kinase activity"/>
    <property type="evidence" value="ECO:0007669"/>
    <property type="project" value="InterPro"/>
</dbReference>
<evidence type="ECO:0000259" key="17">
    <source>
        <dbReference type="PROSITE" id="PS50109"/>
    </source>
</evidence>
<keyword evidence="11 16" id="KW-1133">Transmembrane helix</keyword>
<protein>
    <recommendedName>
        <fullName evidence="14">Virulence sensor protein BvgS</fullName>
        <ecNumber evidence="3">2.7.13.3</ecNumber>
    </recommendedName>
</protein>
<feature type="transmembrane region" description="Helical" evidence="16">
    <location>
        <begin position="33"/>
        <end position="53"/>
    </location>
</feature>
<keyword evidence="16" id="KW-0472">Membrane</keyword>
<dbReference type="InterPro" id="IPR001610">
    <property type="entry name" value="PAC"/>
</dbReference>
<keyword evidence="4" id="KW-1003">Cell membrane</keyword>
<feature type="domain" description="PAC" evidence="20">
    <location>
        <begin position="492"/>
        <end position="544"/>
    </location>
</feature>
<dbReference type="Proteomes" id="UP000196342">
    <property type="component" value="Unassembled WGS sequence"/>
</dbReference>
<keyword evidence="5 15" id="KW-0597">Phosphoprotein</keyword>
<proteinExistence type="predicted"/>
<keyword evidence="9" id="KW-0418">Kinase</keyword>
<keyword evidence="10" id="KW-0067">ATP-binding</keyword>
<dbReference type="InterPro" id="IPR008207">
    <property type="entry name" value="Sig_transdc_His_kin_Hpt_dom"/>
</dbReference>
<evidence type="ECO:0000256" key="5">
    <source>
        <dbReference type="ARBA" id="ARBA00022553"/>
    </source>
</evidence>
<evidence type="ECO:0000256" key="3">
    <source>
        <dbReference type="ARBA" id="ARBA00012438"/>
    </source>
</evidence>
<feature type="domain" description="PAS" evidence="19">
    <location>
        <begin position="403"/>
        <end position="461"/>
    </location>
</feature>
<dbReference type="CDD" id="cd00130">
    <property type="entry name" value="PAS"/>
    <property type="match status" value="2"/>
</dbReference>
<dbReference type="CDD" id="cd16922">
    <property type="entry name" value="HATPase_EvgS-ArcB-TorS-like"/>
    <property type="match status" value="1"/>
</dbReference>
<comment type="caution">
    <text evidence="21">The sequence shown here is derived from an EMBL/GenBank/DDBJ whole genome shotgun (WGS) entry which is preliminary data.</text>
</comment>
<dbReference type="Pfam" id="PF02518">
    <property type="entry name" value="HATPase_c"/>
    <property type="match status" value="1"/>
</dbReference>
<dbReference type="InterPro" id="IPR001789">
    <property type="entry name" value="Sig_transdc_resp-reg_receiver"/>
</dbReference>
<feature type="domain" description="Histidine kinase" evidence="17">
    <location>
        <begin position="692"/>
        <end position="913"/>
    </location>
</feature>
<evidence type="ECO:0000256" key="15">
    <source>
        <dbReference type="PROSITE-ProRule" id="PRU00169"/>
    </source>
</evidence>
<dbReference type="SUPFAM" id="SSF103190">
    <property type="entry name" value="Sensory domain-like"/>
    <property type="match status" value="1"/>
</dbReference>
<dbReference type="SUPFAM" id="SSF55785">
    <property type="entry name" value="PYP-like sensor domain (PAS domain)"/>
    <property type="match status" value="2"/>
</dbReference>
<dbReference type="InterPro" id="IPR003594">
    <property type="entry name" value="HATPase_dom"/>
</dbReference>
<dbReference type="Pfam" id="PF00989">
    <property type="entry name" value="PAS"/>
    <property type="match status" value="1"/>
</dbReference>
<keyword evidence="12" id="KW-0902">Two-component regulatory system</keyword>
<dbReference type="InterPro" id="IPR013767">
    <property type="entry name" value="PAS_fold"/>
</dbReference>
<dbReference type="Gene3D" id="1.10.287.130">
    <property type="match status" value="1"/>
</dbReference>
<dbReference type="SUPFAM" id="SSF55874">
    <property type="entry name" value="ATPase domain of HSP90 chaperone/DNA topoisomerase II/histidine kinase"/>
    <property type="match status" value="1"/>
</dbReference>
<sequence>MGEAPRSQMAEPGMEPVMTESQSKRLFGFDRRIALLGLLAWGLLAMAVTWVAGEHERERALTSMHNRLASLAQLRLEMLSQSLERYSQSVRFLADTPPVAGLARASLGQDFDAEEQSSGELWRRRMAAIFQAFAATAPETLQLRLIGAADDGRELVHVLNRPNGAVSLPPSAMQRKSASDYYKQAIRLSPGEVYLSDIRLSRDRSRDEKEPPLPVLRLATPIHDPRGKLFAVLSINLDARHLMSYLRVGSGERNVRVYISNQDGDFLDHPDPNKTFGQDRGKRWRWQDEFQPLPAPQDHDGLQLLRSPSGNVYAVTRRLALAPQKHDGRSLVITEALPESVVANAVDTARRDTLLAMCVGGLLVAALAWIHQRQRNRLHERIRQMNASLESQVRQGTQEVRRYAALQRAILNDASYAIVATDQSGLVTLFNPAAETLLGERADEVVGRRRLTDWLDASELERRSLQQAEDSHLPPKEAFETLVARTRDGQASQQEWTLTASDGRRIPVSIAMTALRGDDGKLQGFLAMAADISAQQQYQRELMSARDQLGKAAEVAELGIWTWLLADDSLELNPRMFDMYSFPPELRHGGLTYLHWRSRLHPDDVDAVEYQLREAVAGRGTYAPAFRIVLPDGQIRHIQAGALVEFDDDNRPYRVTGINRDITIQHDIETALRESKENAEAASRAKANFLSNMSHEIRTPMNAVLGLAYLLEKHGLPAEALDLVHKIRVAGRSLQAIINDILDFSKIEAGNLEIEQASFRLADVLDNLSTIMSASVGNRDIELIIAPPPQDIDYLRGDALRLEQVLINLTSNAIKFTEHGHVKVSIQPLEASPSQVRLRFAVEDTGIGIPKPKQRELFRPFTQADASTTRRFGGTGLGLAISQRLVALMGGEIGLDSEPGQGSAFWFTLRFPREQGIRLSSPEMADLNVLIADDNPIARETLGVTASELGWKVRSVESGRLAVEKVMAMLDGDQAVDVVVLDWKMPDMDGLAAAQAIRQACRGKRMPIILMATAYSREVLQAEPAAELVTEVLNKPVTPSGLYNAVARALRPQAAPPPQIQHGNRLQGLRLLVVDDSDINREVAQRIFEDEGASVALANDGKEALDWLGLHGGEVDIVLMDVQMPVMDGYEATRAIRATPALAHLPVVALTAGAFQAQQDAAREAGMSDYIAKPFDVEIAIGQLRRLAGRQSAAPAGSGPIQAAAPADLPGLAISRGLQIWRDPEVYRQYLRKFARDYGDCASTMRLAGKVVAQALAHKLRGAAGNLALDEVSSRAADVESRLQAGNDAGPALDALRIALARALDSISRYAPVSAAGGAEDAPPMDAGQLGALLHQAVRAFNQDDPAAVEPVLAQLDALLSAAQMAPLRDAVESFDFRGGEAAAQALAETLGFSEER</sequence>
<dbReference type="Gene3D" id="2.10.70.100">
    <property type="match status" value="1"/>
</dbReference>
<dbReference type="SUPFAM" id="SSF47384">
    <property type="entry name" value="Homodimeric domain of signal transducing histidine kinase"/>
    <property type="match status" value="1"/>
</dbReference>
<comment type="function">
    <text evidence="13">Member of the two-component regulatory system BvgS/BvgA. Phosphorylates BvgA via a four-step phosphorelay in response to environmental signals.</text>
</comment>
<evidence type="ECO:0000259" key="19">
    <source>
        <dbReference type="PROSITE" id="PS50112"/>
    </source>
</evidence>
<evidence type="ECO:0000259" key="20">
    <source>
        <dbReference type="PROSITE" id="PS50113"/>
    </source>
</evidence>
<dbReference type="Pfam" id="PF01627">
    <property type="entry name" value="Hpt"/>
    <property type="match status" value="1"/>
</dbReference>
<evidence type="ECO:0000256" key="2">
    <source>
        <dbReference type="ARBA" id="ARBA00004651"/>
    </source>
</evidence>
<evidence type="ECO:0000256" key="10">
    <source>
        <dbReference type="ARBA" id="ARBA00022840"/>
    </source>
</evidence>
<dbReference type="Pfam" id="PF08447">
    <property type="entry name" value="PAS_3"/>
    <property type="match status" value="1"/>
</dbReference>
<evidence type="ECO:0000256" key="6">
    <source>
        <dbReference type="ARBA" id="ARBA00022679"/>
    </source>
</evidence>
<dbReference type="InterPro" id="IPR036890">
    <property type="entry name" value="HATPase_C_sf"/>
</dbReference>
<dbReference type="PROSITE" id="PS50113">
    <property type="entry name" value="PAC"/>
    <property type="match status" value="2"/>
</dbReference>
<keyword evidence="6" id="KW-0808">Transferase</keyword>
<dbReference type="PRINTS" id="PR00344">
    <property type="entry name" value="BCTRLSENSOR"/>
</dbReference>
<evidence type="ECO:0000256" key="9">
    <source>
        <dbReference type="ARBA" id="ARBA00022777"/>
    </source>
</evidence>
<dbReference type="InterPro" id="IPR029151">
    <property type="entry name" value="Sensor-like_sf"/>
</dbReference>
<feature type="domain" description="Response regulatory" evidence="18">
    <location>
        <begin position="1070"/>
        <end position="1188"/>
    </location>
</feature>
<dbReference type="InterPro" id="IPR036097">
    <property type="entry name" value="HisK_dim/P_sf"/>
</dbReference>
<dbReference type="Gene3D" id="3.30.450.20">
    <property type="entry name" value="PAS domain"/>
    <property type="match status" value="3"/>
</dbReference>
<dbReference type="InterPro" id="IPR000014">
    <property type="entry name" value="PAS"/>
</dbReference>
<feature type="domain" description="PAC" evidence="20">
    <location>
        <begin position="622"/>
        <end position="674"/>
    </location>
</feature>
<dbReference type="Gene3D" id="3.40.50.2300">
    <property type="match status" value="2"/>
</dbReference>
<dbReference type="NCBIfam" id="TIGR00229">
    <property type="entry name" value="sensory_box"/>
    <property type="match status" value="1"/>
</dbReference>
<dbReference type="PROSITE" id="PS50109">
    <property type="entry name" value="HIS_KIN"/>
    <property type="match status" value="1"/>
</dbReference>
<comment type="catalytic activity">
    <reaction evidence="1">
        <text>ATP + protein L-histidine = ADP + protein N-phospho-L-histidine.</text>
        <dbReference type="EC" id="2.7.13.3"/>
    </reaction>
</comment>
<dbReference type="GO" id="GO:0005524">
    <property type="term" value="F:ATP binding"/>
    <property type="evidence" value="ECO:0007669"/>
    <property type="project" value="UniProtKB-KW"/>
</dbReference>
<dbReference type="PANTHER" id="PTHR45339">
    <property type="entry name" value="HYBRID SIGNAL TRANSDUCTION HISTIDINE KINASE J"/>
    <property type="match status" value="1"/>
</dbReference>